<sequence>MKPTEDADKFLQKIQQEYGCDRISQIEHLINFDREKEILQRLLLLQWWLLGKDVIEYDVSTIADLVSDLNNPDCLVHKFESSIKSYSYTDKFNIISNGKIKGHTSLRDFPRKWAENEVILIKKGKNYHLTELGKICGNYIFYKLLIAEISKKDLINFIRLEGNLQSQIYDHHDNADLIRMQIIQDTKTDSNKYDYTPKFSELITFLQNFPELYPNELLMIKKSLINKIFHRYAANLNINHTHLLQNGEKITNSSIKREKINWIYNLELRSKENQTFDLPITNRVKIKANPFKVRFQVLKSPGGYGKTIFLYQLALNNLLEIHNTNSAITEISKKKQSWIPIIIVCRNLHLLKSKDKYTLFYNAEKIVDFRTFFKINTPPKFEELIVTLLYSFLKKSSFTTKATCQFFLKSIINHNILLIFDGWDEIEDNLMKKCIMSLIEELFMKMTNIVCLVATRYLDQILEQKLELKRNKSIKKKYDPVHLSLSSLTDSQISNYLSDFFQTDQQTINKFIQETNSQYTPLELYFLTLFPKIDLPKYKFKLYERRILFGVLSEFYPIAKLQKIDSITEIFYLLDKNVQQSDSDNFLLNNNQDKTRNKDSILKNDISTNDHGIKIRDLIYGRLFSLITSSSRNYSLYSIMPYICYSSLFPLKFPPLEYAQCIRVNPVLKRFIAPKDEPTNNSLIAILLDWHFMDYFLSYRIFQAFCNDETIQPIPYKSVENFLKERFENLDESKDLIFQKFHQYGIQNFDDFLSMIYLEAKIEFPPQKFLRDDFDPGDGGFSDPGMKITMSLNMPIYGKELIEAFRFEFNKARKKKEYHLVPPILQLFNIFYKERPSIQRQIKMPTDSDPEFYDPEENHSPLDYFDIVSSLFFKDQYSPENIEIIRYEEKENEYYLQSTGFYNESSLSLEKHEGKFWKRSDIREILEKMLLISNEHLIPWLEQVYLKLPDELKPKLDSNQLKNILYSSKNQVIQRSSFNLLLRINIEQILENYQDFIQLNNKEIIDDFLEYYLPLISDKKVSNRDFSGFLRILDSSVVDNAGKTILYNHFIQVGLDNKQREAMFSRFKRNYYKKPENWDELIILQILLLINLEEEELNDDLYNSPSYYLIKDRLNKFILHAIQKKYGFYFDFLTSLEISTDLIISKISAYSFNLVEKLQILLYKPELSFEYQMENLKREIAVHIRPRRYKECDTRSGLDLIKQIQQKIQDSKSNFYSKERFLEELEELNEKLLFLDDIDRFYVSDLMECYLEWKLSLYPPNHKDYLSIAVLIFDFFKKLKIQSEQAEYKSLWNKSRSKEYTYNRIFKIINEHFYLIAMDTRIQWIRFYIAQNFEFNTYQILLYNIDKNLVENLHSIIWEKVKQNRDFENLNFNYLRKRSVYLHSSYPFSNSNQEEDQKTNEILQTLPFSLEGLLPFKEFNKIILEILHYEENMEFFDSNPFDPDDSYKIHPFLTIINNYFSLLAQYRRVEEYIEIFELYWKKYAFHSSMKNQRHITYYIIYAFSEEIMHKIYPCLNPSPYKIAFLLCYKQKSKYRTELPYLEKDSFYKKQDINIYKEISQFSKEIIYDSIQEFHKTGKNAFLYNELFLFTDLKHHSMQDIWNFIDQQLTGHKFGYYSESPHYYLIDYVTVGQLKPELLKRWNIFQHLARIQKKNRLSLSESIFRENLSEYSKLIEFIEDFAHYQFSEPYIPVLDSEKIMNFNEIQQQIKQNLDHKKQEIGYIKLDPESTFFHYFKESEYNILKQLESEITSRDGKKLYDPYADDNDDNETTEHDQIYGVNRQKDEKYQIWRALTEKERNKVKMAREKVFENEKEFCNMFYRELNEKQRKIFFSHHSTVLEWSPTPIMFFPTLKWILKQMVDNPIYQKFDIEYMMEAQAHFKNSANELKILDEILNYGFKYNKLKEWYKRLISSKELEQEIFFIFEKYITKYIYSFNELDLFPKNLRKLCITQLLSRFSLQIARKLYENNKYK</sequence>
<organism evidence="1 2">
    <name type="scientific">Promethearchaeum syntrophicum</name>
    <dbReference type="NCBI Taxonomy" id="2594042"/>
    <lineage>
        <taxon>Archaea</taxon>
        <taxon>Promethearchaeati</taxon>
        <taxon>Promethearchaeota</taxon>
        <taxon>Promethearchaeia</taxon>
        <taxon>Promethearchaeales</taxon>
        <taxon>Promethearchaeaceae</taxon>
        <taxon>Promethearchaeum</taxon>
    </lineage>
</organism>
<reference evidence="1 2" key="2">
    <citation type="journal article" date="2024" name="Int. J. Syst. Evol. Microbiol.">
        <title>Promethearchaeum syntrophicum gen. nov., sp. nov., an anaerobic, obligately syntrophic archaeon, the first isolate of the lineage 'Asgard' archaea, and proposal of the new archaeal phylum Promethearchaeota phyl. nov. and kingdom Promethearchaeati regn. nov.</title>
        <authorList>
            <person name="Imachi H."/>
            <person name="Nobu M.K."/>
            <person name="Kato S."/>
            <person name="Takaki Y."/>
            <person name="Miyazaki M."/>
            <person name="Miyata M."/>
            <person name="Ogawara M."/>
            <person name="Saito Y."/>
            <person name="Sakai S."/>
            <person name="Tahara Y.O."/>
            <person name="Takano Y."/>
            <person name="Tasumi E."/>
            <person name="Uematsu K."/>
            <person name="Yoshimura T."/>
            <person name="Itoh T."/>
            <person name="Ohkuma M."/>
            <person name="Takai K."/>
        </authorList>
    </citation>
    <scope>NUCLEOTIDE SEQUENCE [LARGE SCALE GENOMIC DNA]</scope>
    <source>
        <strain evidence="1 2">MK-D1</strain>
    </source>
</reference>
<dbReference type="Proteomes" id="UP000321408">
    <property type="component" value="Chromosome"/>
</dbReference>
<dbReference type="KEGG" id="psyt:DSAG12_02646"/>
<gene>
    <name evidence="1" type="ORF">DSAG12_02646</name>
</gene>
<evidence type="ECO:0000313" key="2">
    <source>
        <dbReference type="Proteomes" id="UP000321408"/>
    </source>
</evidence>
<dbReference type="EMBL" id="CP042905">
    <property type="protein sequence ID" value="QEE16816.1"/>
    <property type="molecule type" value="Genomic_DNA"/>
</dbReference>
<protein>
    <recommendedName>
        <fullName evidence="3">NACHT domain-containing protein</fullName>
    </recommendedName>
</protein>
<keyword evidence="2" id="KW-1185">Reference proteome</keyword>
<name>A0A5B9DDM2_9ARCH</name>
<reference evidence="1 2" key="1">
    <citation type="journal article" date="2020" name="Nature">
        <title>Isolation of an archaeon at the prokaryote-eukaryote interface.</title>
        <authorList>
            <person name="Imachi H."/>
            <person name="Nobu M.K."/>
            <person name="Nakahara N."/>
            <person name="Morono Y."/>
            <person name="Ogawara M."/>
            <person name="Takaki Y."/>
            <person name="Takano Y."/>
            <person name="Uematsu K."/>
            <person name="Ikuta T."/>
            <person name="Ito M."/>
            <person name="Matsui Y."/>
            <person name="Miyazaki M."/>
            <person name="Murata K."/>
            <person name="Saito Y."/>
            <person name="Sakai S."/>
            <person name="Song C."/>
            <person name="Tasumi E."/>
            <person name="Yamanaka Y."/>
            <person name="Yamaguchi T."/>
            <person name="Kamagata Y."/>
            <person name="Tamaki H."/>
            <person name="Takai K."/>
        </authorList>
    </citation>
    <scope>NUCLEOTIDE SEQUENCE [LARGE SCALE GENOMIC DNA]</scope>
    <source>
        <strain evidence="1 2">MK-D1</strain>
    </source>
</reference>
<proteinExistence type="predicted"/>
<evidence type="ECO:0008006" key="3">
    <source>
        <dbReference type="Google" id="ProtNLM"/>
    </source>
</evidence>
<evidence type="ECO:0000313" key="1">
    <source>
        <dbReference type="EMBL" id="QEE16816.1"/>
    </source>
</evidence>
<accession>A0A5B9DDM2</accession>
<dbReference type="GeneID" id="41330628"/>
<dbReference type="RefSeq" id="WP_147663746.1">
    <property type="nucleotide sequence ID" value="NZ_CP042905.2"/>
</dbReference>